<proteinExistence type="inferred from homology"/>
<comment type="function">
    <text evidence="1 8">Binds directly to 16S ribosomal RNA.</text>
</comment>
<evidence type="ECO:0000256" key="5">
    <source>
        <dbReference type="ARBA" id="ARBA00022980"/>
    </source>
</evidence>
<evidence type="ECO:0000256" key="4">
    <source>
        <dbReference type="ARBA" id="ARBA00022884"/>
    </source>
</evidence>
<dbReference type="Pfam" id="PF01649">
    <property type="entry name" value="Ribosomal_S20p"/>
    <property type="match status" value="1"/>
</dbReference>
<dbReference type="PANTHER" id="PTHR33398:SF1">
    <property type="entry name" value="SMALL RIBOSOMAL SUBUNIT PROTEIN BS20C"/>
    <property type="match status" value="1"/>
</dbReference>
<dbReference type="SUPFAM" id="SSF46992">
    <property type="entry name" value="Ribosomal protein S20"/>
    <property type="match status" value="1"/>
</dbReference>
<dbReference type="AlphaFoldDB" id="A0A650EMD6"/>
<organism evidence="10">
    <name type="scientific">uncultured Elusimicrobia bacterium</name>
    <dbReference type="NCBI Taxonomy" id="699876"/>
    <lineage>
        <taxon>Bacteria</taxon>
        <taxon>Pseudomonadati</taxon>
        <taxon>Elusimicrobiota</taxon>
        <taxon>Elusimicrobia</taxon>
        <taxon>environmental samples</taxon>
    </lineage>
</organism>
<evidence type="ECO:0000256" key="8">
    <source>
        <dbReference type="HAMAP-Rule" id="MF_00500"/>
    </source>
</evidence>
<dbReference type="InterPro" id="IPR036510">
    <property type="entry name" value="Ribosomal_bS20_sf"/>
</dbReference>
<dbReference type="GO" id="GO:0070181">
    <property type="term" value="F:small ribosomal subunit rRNA binding"/>
    <property type="evidence" value="ECO:0007669"/>
    <property type="project" value="TreeGrafter"/>
</dbReference>
<keyword evidence="5 8" id="KW-0689">Ribosomal protein</keyword>
<feature type="region of interest" description="Disordered" evidence="9">
    <location>
        <begin position="1"/>
        <end position="26"/>
    </location>
</feature>
<evidence type="ECO:0000256" key="2">
    <source>
        <dbReference type="ARBA" id="ARBA00007634"/>
    </source>
</evidence>
<gene>
    <name evidence="8 10" type="primary">rpsT</name>
    <name evidence="10" type="ORF">Elusimicrob2101_0390</name>
</gene>
<evidence type="ECO:0000256" key="1">
    <source>
        <dbReference type="ARBA" id="ARBA00003134"/>
    </source>
</evidence>
<dbReference type="Gene3D" id="1.20.58.110">
    <property type="entry name" value="Ribosomal protein S20"/>
    <property type="match status" value="1"/>
</dbReference>
<sequence>MAKLKTGRHTSAIKAQRQAEKRTSENKGLIKKVRLATKAVNASAKTKAATLKEDLKKADSCIDKAAKKNVIHWKTAARKKSRLAKAANKAVAA</sequence>
<dbReference type="GO" id="GO:0003735">
    <property type="term" value="F:structural constituent of ribosome"/>
    <property type="evidence" value="ECO:0007669"/>
    <property type="project" value="InterPro"/>
</dbReference>
<evidence type="ECO:0000256" key="6">
    <source>
        <dbReference type="ARBA" id="ARBA00023274"/>
    </source>
</evidence>
<dbReference type="HAMAP" id="MF_00500">
    <property type="entry name" value="Ribosomal_bS20"/>
    <property type="match status" value="1"/>
</dbReference>
<keyword evidence="4 8" id="KW-0694">RNA-binding</keyword>
<dbReference type="GO" id="GO:0006412">
    <property type="term" value="P:translation"/>
    <property type="evidence" value="ECO:0007669"/>
    <property type="project" value="UniProtKB-UniRule"/>
</dbReference>
<evidence type="ECO:0000256" key="3">
    <source>
        <dbReference type="ARBA" id="ARBA00022730"/>
    </source>
</evidence>
<evidence type="ECO:0000313" key="10">
    <source>
        <dbReference type="EMBL" id="QGT50776.1"/>
    </source>
</evidence>
<dbReference type="NCBIfam" id="TIGR00029">
    <property type="entry name" value="S20"/>
    <property type="match status" value="1"/>
</dbReference>
<reference evidence="10" key="1">
    <citation type="journal article" date="2020" name="J. ISSAAS">
        <title>Lactobacilli and other gastrointestinal microbiota of Peromyscus leucopus, reservoir host for agents of Lyme disease and other zoonoses in North America.</title>
        <authorList>
            <person name="Milovic A."/>
            <person name="Bassam K."/>
            <person name="Shao H."/>
            <person name="Chatzistamou I."/>
            <person name="Tufts D.M."/>
            <person name="Diuk-Wasser M."/>
            <person name="Barbour A.G."/>
        </authorList>
    </citation>
    <scope>NUCLEOTIDE SEQUENCE</scope>
    <source>
        <strain evidence="10">LL30</strain>
    </source>
</reference>
<dbReference type="InterPro" id="IPR002583">
    <property type="entry name" value="Ribosomal_bS20"/>
</dbReference>
<dbReference type="EMBL" id="MN577572">
    <property type="protein sequence ID" value="QGT50776.1"/>
    <property type="molecule type" value="Genomic_DNA"/>
</dbReference>
<protein>
    <recommendedName>
        <fullName evidence="7 8">Small ribosomal subunit protein bS20</fullName>
    </recommendedName>
</protein>
<evidence type="ECO:0000256" key="9">
    <source>
        <dbReference type="SAM" id="MobiDB-lite"/>
    </source>
</evidence>
<name>A0A650EMD6_9BACT</name>
<keyword evidence="3 8" id="KW-0699">rRNA-binding</keyword>
<keyword evidence="6 8" id="KW-0687">Ribonucleoprotein</keyword>
<dbReference type="GO" id="GO:0015935">
    <property type="term" value="C:small ribosomal subunit"/>
    <property type="evidence" value="ECO:0007669"/>
    <property type="project" value="TreeGrafter"/>
</dbReference>
<evidence type="ECO:0000256" key="7">
    <source>
        <dbReference type="ARBA" id="ARBA00035136"/>
    </source>
</evidence>
<comment type="similarity">
    <text evidence="2 8">Belongs to the bacterial ribosomal protein bS20 family.</text>
</comment>
<accession>A0A650EMD6</accession>
<dbReference type="PANTHER" id="PTHR33398">
    <property type="entry name" value="30S RIBOSOMAL PROTEIN S20"/>
    <property type="match status" value="1"/>
</dbReference>